<dbReference type="KEGG" id="hbs:IPV69_17970"/>
<proteinExistence type="predicted"/>
<evidence type="ECO:0000256" key="2">
    <source>
        <dbReference type="SAM" id="SignalP"/>
    </source>
</evidence>
<evidence type="ECO:0000256" key="1">
    <source>
        <dbReference type="SAM" id="MobiDB-lite"/>
    </source>
</evidence>
<sequence>MLRSVSVAVVSLFIASSALAQLPAARISAVVPPGGKSGTTFDVKIEGIDLDDIAELRFSHPGINAKKSEADGKSKTGTFTVTLGNDVPVGVYDCRAIGRFGISNPRGFFVHDRQTAAGAKAGNTPDAAAKLPPNAYAAGQCSANAFDFWSFTAAKGQRVMIECVAKEIDSKLSPNLAVDDATGRELDRSRRNGFIDFTAPADGDYLIRVSDALYRGGNEFNYLLAASAAPRLSHVFPPSSKPGGKTTFTLFGRNLPGGKKSELLAADGKPLEQIQVDIDLPIEPAAGQRLQSAGMVAPSSAALSGFAYRLKSDYGTSNAVPILYVGTKPEVETEAIETGKRNDLPENAQKLSLPAEVAGRFYPRNDRDYYTFDAKKGDVYFVSIVCDRLDQPAAPLVVVQKVTKDDKGEKLADVLTSPEDESNPGTPAFRTSTRDFAMKWEVKEDGAYRLLARDRFSLSRDDGALRYHLSIRKPAPDFQLAASPVSAAASETAVWNPVLRKGGTAVLRVNLFRQDDFESDVTVSVVGLPPDVKCDQVTISGKESVGVLLLSATNDTKPWAGRIGVVATAKTDTGELKREARAGAVVAGSNADPKANNNNNLDMIVARVVSDLAIAVCDEAEPLTLTTADDKVYEVVSGEKLSIPLKLSKAGEIKAALKLKAFGPEAFKGLKEVSIDVKADKATVELDTKQVKLPPGTHIFYLASPAQFKYERPGGDPPAKPDEKKNGKDKKKLDAKDVSTTLISAPITVRVLPAPEAEKKDKKK</sequence>
<dbReference type="Gene3D" id="2.60.120.380">
    <property type="match status" value="2"/>
</dbReference>
<feature type="signal peptide" evidence="2">
    <location>
        <begin position="1"/>
        <end position="20"/>
    </location>
</feature>
<feature type="compositionally biased region" description="Basic and acidic residues" evidence="1">
    <location>
        <begin position="711"/>
        <end position="737"/>
    </location>
</feature>
<evidence type="ECO:0000313" key="4">
    <source>
        <dbReference type="Proteomes" id="UP000593765"/>
    </source>
</evidence>
<feature type="chain" id="PRO_5034990122" evidence="2">
    <location>
        <begin position="21"/>
        <end position="764"/>
    </location>
</feature>
<gene>
    <name evidence="3" type="ORF">IPV69_17970</name>
</gene>
<accession>A0A7M2WRF5</accession>
<protein>
    <submittedName>
        <fullName evidence="3">PPC domain-containing protein</fullName>
    </submittedName>
</protein>
<dbReference type="Proteomes" id="UP000593765">
    <property type="component" value="Chromosome"/>
</dbReference>
<evidence type="ECO:0000313" key="3">
    <source>
        <dbReference type="EMBL" id="QOV88135.1"/>
    </source>
</evidence>
<keyword evidence="4" id="KW-1185">Reference proteome</keyword>
<keyword evidence="2" id="KW-0732">Signal</keyword>
<dbReference type="EMBL" id="CP063458">
    <property type="protein sequence ID" value="QOV88135.1"/>
    <property type="molecule type" value="Genomic_DNA"/>
</dbReference>
<reference evidence="3 4" key="1">
    <citation type="submission" date="2020-10" db="EMBL/GenBank/DDBJ databases">
        <title>Wide distribution of Phycisphaera-like planctomycetes from WD2101 soil group in peatlands and genome analysis of the first cultivated representative.</title>
        <authorList>
            <person name="Dedysh S.N."/>
            <person name="Beletsky A.V."/>
            <person name="Ivanova A."/>
            <person name="Kulichevskaya I.S."/>
            <person name="Suzina N.E."/>
            <person name="Philippov D.A."/>
            <person name="Rakitin A.L."/>
            <person name="Mardanov A.V."/>
            <person name="Ravin N.V."/>
        </authorList>
    </citation>
    <scope>NUCLEOTIDE SEQUENCE [LARGE SCALE GENOMIC DNA]</scope>
    <source>
        <strain evidence="3 4">M1803</strain>
    </source>
</reference>
<feature type="region of interest" description="Disordered" evidence="1">
    <location>
        <begin position="711"/>
        <end position="738"/>
    </location>
</feature>
<name>A0A7M2WRF5_9BACT</name>
<dbReference type="AlphaFoldDB" id="A0A7M2WRF5"/>
<dbReference type="RefSeq" id="WP_206291105.1">
    <property type="nucleotide sequence ID" value="NZ_CP063458.1"/>
</dbReference>
<organism evidence="3 4">
    <name type="scientific">Humisphaera borealis</name>
    <dbReference type="NCBI Taxonomy" id="2807512"/>
    <lineage>
        <taxon>Bacteria</taxon>
        <taxon>Pseudomonadati</taxon>
        <taxon>Planctomycetota</taxon>
        <taxon>Phycisphaerae</taxon>
        <taxon>Tepidisphaerales</taxon>
        <taxon>Tepidisphaeraceae</taxon>
        <taxon>Humisphaera</taxon>
    </lineage>
</organism>